<dbReference type="Proteomes" id="UP000192418">
    <property type="component" value="Unassembled WGS sequence"/>
</dbReference>
<accession>A0A1W2EGU7</accession>
<keyword evidence="5" id="KW-1185">Reference proteome</keyword>
<evidence type="ECO:0000259" key="3">
    <source>
        <dbReference type="Pfam" id="PF03358"/>
    </source>
</evidence>
<dbReference type="GO" id="GO:0016491">
    <property type="term" value="F:oxidoreductase activity"/>
    <property type="evidence" value="ECO:0007669"/>
    <property type="project" value="InterPro"/>
</dbReference>
<evidence type="ECO:0000256" key="2">
    <source>
        <dbReference type="ARBA" id="ARBA00022643"/>
    </source>
</evidence>
<gene>
    <name evidence="4" type="ORF">SAMN02746065_1313</name>
</gene>
<dbReference type="EMBL" id="FWXY01000031">
    <property type="protein sequence ID" value="SMD08662.1"/>
    <property type="molecule type" value="Genomic_DNA"/>
</dbReference>
<evidence type="ECO:0000313" key="5">
    <source>
        <dbReference type="Proteomes" id="UP000192418"/>
    </source>
</evidence>
<dbReference type="InterPro" id="IPR051796">
    <property type="entry name" value="ISF_SsuE-like"/>
</dbReference>
<sequence>MKVLTLQGGARKKGNTATVLAWVEEELKAMGHEVETVHLQNKNIKGCLACGKCKENPGAVACIQKDDAIEILDKMVEAELVIFTSPLYFWGVAGPLKSLIDRTYSFYVDYHRPTHASLVKNQRQALLVTGAGPWENNAEATFTAFERLQGPHMAIPAGNLYIGKCTTPENLDENAKDQAKAFAQKIVS</sequence>
<reference evidence="4 5" key="1">
    <citation type="submission" date="2017-04" db="EMBL/GenBank/DDBJ databases">
        <authorList>
            <person name="Afonso C.L."/>
            <person name="Miller P.J."/>
            <person name="Scott M.A."/>
            <person name="Spackman E."/>
            <person name="Goraichik I."/>
            <person name="Dimitrov K.M."/>
            <person name="Suarez D.L."/>
            <person name="Swayne D.E."/>
        </authorList>
    </citation>
    <scope>NUCLEOTIDE SEQUENCE [LARGE SCALE GENOMIC DNA]</scope>
    <source>
        <strain evidence="4 5">DSM 3385</strain>
    </source>
</reference>
<organism evidence="4 5">
    <name type="scientific">Desulfocicer vacuolatum DSM 3385</name>
    <dbReference type="NCBI Taxonomy" id="1121400"/>
    <lineage>
        <taxon>Bacteria</taxon>
        <taxon>Pseudomonadati</taxon>
        <taxon>Thermodesulfobacteriota</taxon>
        <taxon>Desulfobacteria</taxon>
        <taxon>Desulfobacterales</taxon>
        <taxon>Desulfobacteraceae</taxon>
        <taxon>Desulfocicer</taxon>
    </lineage>
</organism>
<dbReference type="Gene3D" id="3.40.50.360">
    <property type="match status" value="1"/>
</dbReference>
<dbReference type="RefSeq" id="WP_084071521.1">
    <property type="nucleotide sequence ID" value="NZ_FWXY01000031.1"/>
</dbReference>
<dbReference type="STRING" id="1121400.SAMN02746065_1313"/>
<dbReference type="InterPro" id="IPR005025">
    <property type="entry name" value="FMN_Rdtase-like_dom"/>
</dbReference>
<keyword evidence="2" id="KW-0288">FMN</keyword>
<protein>
    <submittedName>
        <fullName evidence="4">Multimeric flavodoxin WrbA</fullName>
    </submittedName>
</protein>
<dbReference type="PANTHER" id="PTHR43278:SF2">
    <property type="entry name" value="IRON-SULFUR FLAVOPROTEIN"/>
    <property type="match status" value="1"/>
</dbReference>
<dbReference type="PANTHER" id="PTHR43278">
    <property type="entry name" value="NAD(P)H-DEPENDENT FMN-CONTAINING OXIDOREDUCTASE YWQN-RELATED"/>
    <property type="match status" value="1"/>
</dbReference>
<dbReference type="Pfam" id="PF03358">
    <property type="entry name" value="FMN_red"/>
    <property type="match status" value="1"/>
</dbReference>
<dbReference type="OrthoDB" id="6398207at2"/>
<name>A0A1W2EGU7_9BACT</name>
<evidence type="ECO:0000256" key="1">
    <source>
        <dbReference type="ARBA" id="ARBA00022630"/>
    </source>
</evidence>
<evidence type="ECO:0000313" key="4">
    <source>
        <dbReference type="EMBL" id="SMD08662.1"/>
    </source>
</evidence>
<feature type="domain" description="NADPH-dependent FMN reductase-like" evidence="3">
    <location>
        <begin position="1"/>
        <end position="132"/>
    </location>
</feature>
<proteinExistence type="predicted"/>
<dbReference type="AlphaFoldDB" id="A0A1W2EGU7"/>
<dbReference type="SUPFAM" id="SSF52218">
    <property type="entry name" value="Flavoproteins"/>
    <property type="match status" value="1"/>
</dbReference>
<keyword evidence="1" id="KW-0285">Flavoprotein</keyword>
<dbReference type="InterPro" id="IPR029039">
    <property type="entry name" value="Flavoprotein-like_sf"/>
</dbReference>